<dbReference type="Proteomes" id="UP001203338">
    <property type="component" value="Unassembled WGS sequence"/>
</dbReference>
<protein>
    <recommendedName>
        <fullName evidence="4">AI-2E family transporter</fullName>
    </recommendedName>
</protein>
<evidence type="ECO:0008006" key="4">
    <source>
        <dbReference type="Google" id="ProtNLM"/>
    </source>
</evidence>
<comment type="caution">
    <text evidence="2">The sequence shown here is derived from an EMBL/GenBank/DDBJ whole genome shotgun (WGS) entry which is preliminary data.</text>
</comment>
<dbReference type="EMBL" id="JAMFLX010000019">
    <property type="protein sequence ID" value="MCL6271027.1"/>
    <property type="molecule type" value="Genomic_DNA"/>
</dbReference>
<evidence type="ECO:0000256" key="1">
    <source>
        <dbReference type="SAM" id="Phobius"/>
    </source>
</evidence>
<evidence type="ECO:0000313" key="2">
    <source>
        <dbReference type="EMBL" id="MCL6271027.1"/>
    </source>
</evidence>
<gene>
    <name evidence="2" type="ORF">M3P05_13935</name>
</gene>
<reference evidence="2 3" key="1">
    <citation type="submission" date="2022-05" db="EMBL/GenBank/DDBJ databases">
        <authorList>
            <person name="Park J.-S."/>
        </authorList>
    </citation>
    <scope>NUCLEOTIDE SEQUENCE [LARGE SCALE GENOMIC DNA]</scope>
    <source>
        <strain evidence="2 3">2012CJ34-2</strain>
    </source>
</reference>
<keyword evidence="1" id="KW-1133">Transmembrane helix</keyword>
<proteinExistence type="predicted"/>
<feature type="transmembrane region" description="Helical" evidence="1">
    <location>
        <begin position="7"/>
        <end position="26"/>
    </location>
</feature>
<sequence>MPVQPSFSVHRSSVTIAAIILILLSFKLASDIVIPILLAFFIAVLCNPTVDFLERFNRKAVKGPLSLTS</sequence>
<accession>A0ABT0PJZ1</accession>
<name>A0ABT0PJZ1_9GAMM</name>
<keyword evidence="1" id="KW-0812">Transmembrane</keyword>
<feature type="transmembrane region" description="Helical" evidence="1">
    <location>
        <begin position="32"/>
        <end position="53"/>
    </location>
</feature>
<keyword evidence="3" id="KW-1185">Reference proteome</keyword>
<dbReference type="RefSeq" id="WP_249700359.1">
    <property type="nucleotide sequence ID" value="NZ_JAMFLX010000019.1"/>
</dbReference>
<evidence type="ECO:0000313" key="3">
    <source>
        <dbReference type="Proteomes" id="UP001203338"/>
    </source>
</evidence>
<keyword evidence="1" id="KW-0472">Membrane</keyword>
<organism evidence="2 3">
    <name type="scientific">Parendozoicomonas callyspongiae</name>
    <dbReference type="NCBI Taxonomy" id="2942213"/>
    <lineage>
        <taxon>Bacteria</taxon>
        <taxon>Pseudomonadati</taxon>
        <taxon>Pseudomonadota</taxon>
        <taxon>Gammaproteobacteria</taxon>
        <taxon>Oceanospirillales</taxon>
        <taxon>Endozoicomonadaceae</taxon>
        <taxon>Parendozoicomonas</taxon>
    </lineage>
</organism>